<gene>
    <name evidence="1" type="ORF">ElyMa_006816400</name>
</gene>
<protein>
    <recommendedName>
        <fullName evidence="3">SERTA domain-containing protein</fullName>
    </recommendedName>
</protein>
<evidence type="ECO:0000313" key="2">
    <source>
        <dbReference type="Proteomes" id="UP000762676"/>
    </source>
</evidence>
<dbReference type="AlphaFoldDB" id="A0AAV4J5F2"/>
<evidence type="ECO:0008006" key="3">
    <source>
        <dbReference type="Google" id="ProtNLM"/>
    </source>
</evidence>
<organism evidence="1 2">
    <name type="scientific">Elysia marginata</name>
    <dbReference type="NCBI Taxonomy" id="1093978"/>
    <lineage>
        <taxon>Eukaryota</taxon>
        <taxon>Metazoa</taxon>
        <taxon>Spiralia</taxon>
        <taxon>Lophotrochozoa</taxon>
        <taxon>Mollusca</taxon>
        <taxon>Gastropoda</taxon>
        <taxon>Heterobranchia</taxon>
        <taxon>Euthyneura</taxon>
        <taxon>Panpulmonata</taxon>
        <taxon>Sacoglossa</taxon>
        <taxon>Placobranchoidea</taxon>
        <taxon>Plakobranchidae</taxon>
        <taxon>Elysia</taxon>
    </lineage>
</organism>
<dbReference type="Proteomes" id="UP000762676">
    <property type="component" value="Unassembled WGS sequence"/>
</dbReference>
<accession>A0AAV4J5F2</accession>
<sequence length="112" mass="12814">MTSCQEDDRVLFKLATAKKRVLPELERRQAQTNLSRNLRYMINTALEDERAQTQPAEEASVSTDSTATRKRGRCCICPRQKDNKTTMRCSLRNSSVCSRNAKKQLICLSCQK</sequence>
<keyword evidence="2" id="KW-1185">Reference proteome</keyword>
<name>A0AAV4J5F2_9GAST</name>
<reference evidence="1 2" key="1">
    <citation type="journal article" date="2021" name="Elife">
        <title>Chloroplast acquisition without the gene transfer in kleptoplastic sea slugs, Plakobranchus ocellatus.</title>
        <authorList>
            <person name="Maeda T."/>
            <person name="Takahashi S."/>
            <person name="Yoshida T."/>
            <person name="Shimamura S."/>
            <person name="Takaki Y."/>
            <person name="Nagai Y."/>
            <person name="Toyoda A."/>
            <person name="Suzuki Y."/>
            <person name="Arimoto A."/>
            <person name="Ishii H."/>
            <person name="Satoh N."/>
            <person name="Nishiyama T."/>
            <person name="Hasebe M."/>
            <person name="Maruyama T."/>
            <person name="Minagawa J."/>
            <person name="Obokata J."/>
            <person name="Shigenobu S."/>
        </authorList>
    </citation>
    <scope>NUCLEOTIDE SEQUENCE [LARGE SCALE GENOMIC DNA]</scope>
</reference>
<proteinExistence type="predicted"/>
<comment type="caution">
    <text evidence="1">The sequence shown here is derived from an EMBL/GenBank/DDBJ whole genome shotgun (WGS) entry which is preliminary data.</text>
</comment>
<dbReference type="EMBL" id="BMAT01013643">
    <property type="protein sequence ID" value="GFS17199.1"/>
    <property type="molecule type" value="Genomic_DNA"/>
</dbReference>
<evidence type="ECO:0000313" key="1">
    <source>
        <dbReference type="EMBL" id="GFS17199.1"/>
    </source>
</evidence>